<evidence type="ECO:0000256" key="2">
    <source>
        <dbReference type="ARBA" id="ARBA00010145"/>
    </source>
</evidence>
<sequence length="300" mass="31817">MPHMEALLNTVGPVALVVCAGFVAGRRMAMDLSTLSRLTLYLLVPALILDSVYRATYTREGLLGLALGFTLTYLLLYLGILGAGRLCRLSPEATKGLLVCSLFPNSGNMGLSLAFFALGEEGLRRAVVYFLLSSVAMFGLGPAFIRGGGLKEGVRFTLRLPLFYALLLGLLLKATGVGLPLRLEEGVRLVGQAAIPVLLLTLGMQMAKTPFRVGAFEAAASALRLLLAPLVAHGVGLLLGLPRLEHQVLVLQSATPVAVNAFLLTREFGGDAGRVARSVVASTFLAFLTVPLVLYLLGIR</sequence>
<evidence type="ECO:0000256" key="4">
    <source>
        <dbReference type="ARBA" id="ARBA00022475"/>
    </source>
</evidence>
<keyword evidence="3" id="KW-0813">Transport</keyword>
<evidence type="ECO:0000256" key="6">
    <source>
        <dbReference type="ARBA" id="ARBA00022989"/>
    </source>
</evidence>
<evidence type="ECO:0000256" key="8">
    <source>
        <dbReference type="SAM" id="Phobius"/>
    </source>
</evidence>
<comment type="caution">
    <text evidence="9">The sequence shown here is derived from an EMBL/GenBank/DDBJ whole genome shotgun (WGS) entry which is preliminary data.</text>
</comment>
<feature type="transmembrane region" description="Helical" evidence="8">
    <location>
        <begin position="96"/>
        <end position="116"/>
    </location>
</feature>
<proteinExistence type="inferred from homology"/>
<name>A0A7C2FQI7_9DEIN</name>
<dbReference type="GO" id="GO:0005886">
    <property type="term" value="C:plasma membrane"/>
    <property type="evidence" value="ECO:0007669"/>
    <property type="project" value="UniProtKB-SubCell"/>
</dbReference>
<comment type="similarity">
    <text evidence="2">Belongs to the auxin efflux carrier (TC 2.A.69) family.</text>
</comment>
<dbReference type="Pfam" id="PF03547">
    <property type="entry name" value="Mem_trans"/>
    <property type="match status" value="2"/>
</dbReference>
<dbReference type="GO" id="GO:0055085">
    <property type="term" value="P:transmembrane transport"/>
    <property type="evidence" value="ECO:0007669"/>
    <property type="project" value="InterPro"/>
</dbReference>
<dbReference type="PANTHER" id="PTHR36838">
    <property type="entry name" value="AUXIN EFFLUX CARRIER FAMILY PROTEIN"/>
    <property type="match status" value="1"/>
</dbReference>
<dbReference type="EMBL" id="DSKL01000084">
    <property type="protein sequence ID" value="HEH81783.1"/>
    <property type="molecule type" value="Genomic_DNA"/>
</dbReference>
<evidence type="ECO:0000313" key="9">
    <source>
        <dbReference type="EMBL" id="HEH81783.1"/>
    </source>
</evidence>
<feature type="transmembrane region" description="Helical" evidence="8">
    <location>
        <begin position="189"/>
        <end position="207"/>
    </location>
</feature>
<feature type="transmembrane region" description="Helical" evidence="8">
    <location>
        <begin position="275"/>
        <end position="297"/>
    </location>
</feature>
<keyword evidence="6 8" id="KW-1133">Transmembrane helix</keyword>
<organism evidence="9">
    <name type="scientific">Thermus islandicus</name>
    <dbReference type="NCBI Taxonomy" id="540988"/>
    <lineage>
        <taxon>Bacteria</taxon>
        <taxon>Thermotogati</taxon>
        <taxon>Deinococcota</taxon>
        <taxon>Deinococci</taxon>
        <taxon>Thermales</taxon>
        <taxon>Thermaceae</taxon>
        <taxon>Thermus</taxon>
    </lineage>
</organism>
<keyword evidence="5 8" id="KW-0812">Transmembrane</keyword>
<feature type="transmembrane region" description="Helical" evidence="8">
    <location>
        <begin position="38"/>
        <end position="56"/>
    </location>
</feature>
<keyword evidence="4" id="KW-1003">Cell membrane</keyword>
<accession>A0A7C2FQI7</accession>
<evidence type="ECO:0000256" key="3">
    <source>
        <dbReference type="ARBA" id="ARBA00022448"/>
    </source>
</evidence>
<dbReference type="Gene3D" id="1.20.1530.20">
    <property type="match status" value="1"/>
</dbReference>
<dbReference type="AlphaFoldDB" id="A0A7C2FQI7"/>
<comment type="subcellular location">
    <subcellularLocation>
        <location evidence="1">Cell membrane</location>
        <topology evidence="1">Multi-pass membrane protein</topology>
    </subcellularLocation>
</comment>
<evidence type="ECO:0000256" key="7">
    <source>
        <dbReference type="ARBA" id="ARBA00023136"/>
    </source>
</evidence>
<evidence type="ECO:0000256" key="1">
    <source>
        <dbReference type="ARBA" id="ARBA00004651"/>
    </source>
</evidence>
<dbReference type="InterPro" id="IPR038770">
    <property type="entry name" value="Na+/solute_symporter_sf"/>
</dbReference>
<dbReference type="PANTHER" id="PTHR36838:SF1">
    <property type="entry name" value="SLR1864 PROTEIN"/>
    <property type="match status" value="1"/>
</dbReference>
<feature type="transmembrane region" description="Helical" evidence="8">
    <location>
        <begin position="128"/>
        <end position="150"/>
    </location>
</feature>
<feature type="transmembrane region" description="Helical" evidence="8">
    <location>
        <begin position="6"/>
        <end position="26"/>
    </location>
</feature>
<protein>
    <submittedName>
        <fullName evidence="9">AEC family transporter</fullName>
    </submittedName>
</protein>
<reference evidence="9" key="1">
    <citation type="journal article" date="2020" name="mSystems">
        <title>Genome- and Community-Level Interaction Insights into Carbon Utilization and Element Cycling Functions of Hydrothermarchaeota in Hydrothermal Sediment.</title>
        <authorList>
            <person name="Zhou Z."/>
            <person name="Liu Y."/>
            <person name="Xu W."/>
            <person name="Pan J."/>
            <person name="Luo Z.H."/>
            <person name="Li M."/>
        </authorList>
    </citation>
    <scope>NUCLEOTIDE SEQUENCE [LARGE SCALE GENOMIC DNA]</scope>
    <source>
        <strain evidence="9">SpSt-246</strain>
    </source>
</reference>
<feature type="transmembrane region" description="Helical" evidence="8">
    <location>
        <begin position="62"/>
        <end position="84"/>
    </location>
</feature>
<evidence type="ECO:0000256" key="5">
    <source>
        <dbReference type="ARBA" id="ARBA00022692"/>
    </source>
</evidence>
<keyword evidence="7 8" id="KW-0472">Membrane</keyword>
<gene>
    <name evidence="9" type="ORF">ENP73_01990</name>
</gene>
<dbReference type="InterPro" id="IPR004776">
    <property type="entry name" value="Mem_transp_PIN-like"/>
</dbReference>
<feature type="transmembrane region" description="Helical" evidence="8">
    <location>
        <begin position="219"/>
        <end position="241"/>
    </location>
</feature>
<feature type="transmembrane region" description="Helical" evidence="8">
    <location>
        <begin position="162"/>
        <end position="183"/>
    </location>
</feature>